<dbReference type="EMBL" id="AFNN01000010">
    <property type="protein sequence ID" value="EGL87238.1"/>
    <property type="molecule type" value="Genomic_DNA"/>
</dbReference>
<evidence type="ECO:0000313" key="2">
    <source>
        <dbReference type="EMBL" id="EGL87238.1"/>
    </source>
</evidence>
<proteinExistence type="predicted"/>
<dbReference type="InterPro" id="IPR000587">
    <property type="entry name" value="Creatinase_N"/>
</dbReference>
<dbReference type="Proteomes" id="UP000010138">
    <property type="component" value="Unassembled WGS sequence"/>
</dbReference>
<organism evidence="2 3">
    <name type="scientific">Streptococcus infantis SK1076</name>
    <dbReference type="NCBI Taxonomy" id="1005705"/>
    <lineage>
        <taxon>Bacteria</taxon>
        <taxon>Bacillati</taxon>
        <taxon>Bacillota</taxon>
        <taxon>Bacilli</taxon>
        <taxon>Lactobacillales</taxon>
        <taxon>Streptococcaceae</taxon>
        <taxon>Streptococcus</taxon>
    </lineage>
</organism>
<reference evidence="2 3" key="1">
    <citation type="submission" date="2011-04" db="EMBL/GenBank/DDBJ databases">
        <authorList>
            <person name="Durkin A.S."/>
            <person name="Radune D."/>
            <person name="Hostetler J."/>
            <person name="Torralba M."/>
            <person name="Gillis M."/>
            <person name="Methe B."/>
            <person name="Sutton G."/>
            <person name="Nelson K.E."/>
        </authorList>
    </citation>
    <scope>NUCLEOTIDE SEQUENCE [LARGE SCALE GENOMIC DNA]</scope>
    <source>
        <strain evidence="2 3">SK1076</strain>
    </source>
</reference>
<comment type="caution">
    <text evidence="2">The sequence shown here is derived from an EMBL/GenBank/DDBJ whole genome shotgun (WGS) entry which is preliminary data.</text>
</comment>
<sequence length="105" mass="11840">MSKLQQIVTYLESEKLDVAVVSDPVTINYLTGFYSDPHERQMFLFVLGDQEPLLFVPALEVERATSTVSFPVVGYVDSENPWKKSKTPCHNLISNVSQLSLTTLF</sequence>
<name>F5VZA4_9STRE</name>
<gene>
    <name evidence="2" type="ORF">HMPREF9967_1452</name>
</gene>
<dbReference type="InterPro" id="IPR029149">
    <property type="entry name" value="Creatin/AminoP/Spt16_N"/>
</dbReference>
<accession>F5VZA4</accession>
<dbReference type="Pfam" id="PF01321">
    <property type="entry name" value="Creatinase_N"/>
    <property type="match status" value="1"/>
</dbReference>
<dbReference type="Gene3D" id="3.40.350.10">
    <property type="entry name" value="Creatinase/prolidase N-terminal domain"/>
    <property type="match status" value="1"/>
</dbReference>
<dbReference type="SUPFAM" id="SSF53092">
    <property type="entry name" value="Creatinase/prolidase N-terminal domain"/>
    <property type="match status" value="1"/>
</dbReference>
<dbReference type="eggNOG" id="COG0006">
    <property type="taxonomic scope" value="Bacteria"/>
</dbReference>
<evidence type="ECO:0000259" key="1">
    <source>
        <dbReference type="Pfam" id="PF01321"/>
    </source>
</evidence>
<feature type="domain" description="Creatinase N-terminal" evidence="1">
    <location>
        <begin position="4"/>
        <end position="82"/>
    </location>
</feature>
<evidence type="ECO:0000313" key="3">
    <source>
        <dbReference type="Proteomes" id="UP000010138"/>
    </source>
</evidence>
<dbReference type="AlphaFoldDB" id="F5VZA4"/>
<protein>
    <submittedName>
        <fullName evidence="2">Xaa-Pro dipeptidase family protein</fullName>
    </submittedName>
</protein>